<dbReference type="PANTHER" id="PTHR32285">
    <property type="entry name" value="PROTEIN TRICHOME BIREFRINGENCE-LIKE 9-RELATED"/>
    <property type="match status" value="1"/>
</dbReference>
<feature type="transmembrane region" description="Helical" evidence="8">
    <location>
        <begin position="28"/>
        <end position="49"/>
    </location>
</feature>
<evidence type="ECO:0000256" key="8">
    <source>
        <dbReference type="SAM" id="Phobius"/>
    </source>
</evidence>
<comment type="similarity">
    <text evidence="2">Belongs to the PC-esterase family. TBL subfamily.</text>
</comment>
<proteinExistence type="inferred from homology"/>
<feature type="domain" description="Trichome birefringence-like N-terminal" evidence="10">
    <location>
        <begin position="172"/>
        <end position="224"/>
    </location>
</feature>
<evidence type="ECO:0000256" key="7">
    <source>
        <dbReference type="SAM" id="MobiDB-lite"/>
    </source>
</evidence>
<keyword evidence="6 8" id="KW-0472">Membrane</keyword>
<keyword evidence="12" id="KW-1185">Reference proteome</keyword>
<feature type="compositionally biased region" description="Acidic residues" evidence="7">
    <location>
        <begin position="125"/>
        <end position="134"/>
    </location>
</feature>
<dbReference type="OrthoDB" id="630188at2759"/>
<dbReference type="Pfam" id="PF14416">
    <property type="entry name" value="PMR5N"/>
    <property type="match status" value="1"/>
</dbReference>
<evidence type="ECO:0000256" key="2">
    <source>
        <dbReference type="ARBA" id="ARBA00007727"/>
    </source>
</evidence>
<evidence type="ECO:0000256" key="5">
    <source>
        <dbReference type="ARBA" id="ARBA00022989"/>
    </source>
</evidence>
<evidence type="ECO:0000259" key="9">
    <source>
        <dbReference type="Pfam" id="PF13839"/>
    </source>
</evidence>
<evidence type="ECO:0000313" key="12">
    <source>
        <dbReference type="Proteomes" id="UP000822688"/>
    </source>
</evidence>
<dbReference type="EMBL" id="CM026431">
    <property type="protein sequence ID" value="KAG0558453.1"/>
    <property type="molecule type" value="Genomic_DNA"/>
</dbReference>
<dbReference type="InterPro" id="IPR029962">
    <property type="entry name" value="TBL"/>
</dbReference>
<keyword evidence="3 8" id="KW-0812">Transmembrane</keyword>
<feature type="compositionally biased region" description="Basic and acidic residues" evidence="7">
    <location>
        <begin position="137"/>
        <end position="149"/>
    </location>
</feature>
<evidence type="ECO:0000259" key="10">
    <source>
        <dbReference type="Pfam" id="PF14416"/>
    </source>
</evidence>
<dbReference type="InterPro" id="IPR025846">
    <property type="entry name" value="TBL_N"/>
</dbReference>
<dbReference type="PANTHER" id="PTHR32285:SF213">
    <property type="entry name" value="PROTEIN TRICHOME BIREFRINGENCE-LIKE 11"/>
    <property type="match status" value="1"/>
</dbReference>
<feature type="region of interest" description="Disordered" evidence="7">
    <location>
        <begin position="76"/>
        <end position="152"/>
    </location>
</feature>
<keyword evidence="4" id="KW-0735">Signal-anchor</keyword>
<sequence>MAASKLALRKLELRGSFSIRKAGCNNHAIGISLLLACSAAIFLLCFMYDDVRTFYGGSSSSEEAVVLQSGLGTTSMNSYGSEEGTVSRPLTEISPSEVDLENAVEERKKSVEALESTGASNDSSIVEESDDSGLNDDSIRSGTPKDKLSQSEVLEMPVGADTTSTDRKSLSGCDISQGKWVYDETYPLYRSKNCPFADPGFRCEENGRPDKDFMKYRWQPHDCDLPRFNPQDMLERLRDQRVVFVGDSLGRNQWESMLCMLAEGVQNKSRIYEINGETISKHVGELIFRFQDYNCTVEYYRDPFLVPQTRPPPHSPSNVTSSLKIDQVSWSAGRWPGANILVFNSGHWWSWEKINRGGGRFQVGNNLTTHGFKEAFHIALNTWASWMEENIDPATTQVFFRSYASVHFRGGSWNSGGHCHEEVKPLTDEDVQKMQKTPWTNKLIVDAINKNIKKKRSVVEFMDVTTSTDYRSDGHSGLYANDVKVMGPTPMNRQDCSHFCLPGVPDTWNELLYATLLARGHGVWGEPIRY</sequence>
<dbReference type="InterPro" id="IPR026057">
    <property type="entry name" value="TBL_C"/>
</dbReference>
<dbReference type="Pfam" id="PF13839">
    <property type="entry name" value="PC-Esterase"/>
    <property type="match status" value="1"/>
</dbReference>
<name>A0A8T0GHE5_CERPU</name>
<dbReference type="GO" id="GO:0016020">
    <property type="term" value="C:membrane"/>
    <property type="evidence" value="ECO:0007669"/>
    <property type="project" value="UniProtKB-SubCell"/>
</dbReference>
<reference evidence="11" key="1">
    <citation type="submission" date="2020-06" db="EMBL/GenBank/DDBJ databases">
        <title>WGS assembly of Ceratodon purpureus strain R40.</title>
        <authorList>
            <person name="Carey S.B."/>
            <person name="Jenkins J."/>
            <person name="Shu S."/>
            <person name="Lovell J.T."/>
            <person name="Sreedasyam A."/>
            <person name="Maumus F."/>
            <person name="Tiley G.P."/>
            <person name="Fernandez-Pozo N."/>
            <person name="Barry K."/>
            <person name="Chen C."/>
            <person name="Wang M."/>
            <person name="Lipzen A."/>
            <person name="Daum C."/>
            <person name="Saski C.A."/>
            <person name="Payton A.C."/>
            <person name="Mcbreen J.C."/>
            <person name="Conrad R.E."/>
            <person name="Kollar L.M."/>
            <person name="Olsson S."/>
            <person name="Huttunen S."/>
            <person name="Landis J.B."/>
            <person name="Wickett N.J."/>
            <person name="Johnson M.G."/>
            <person name="Rensing S.A."/>
            <person name="Grimwood J."/>
            <person name="Schmutz J."/>
            <person name="Mcdaniel S.F."/>
        </authorList>
    </citation>
    <scope>NUCLEOTIDE SEQUENCE</scope>
    <source>
        <strain evidence="11">R40</strain>
    </source>
</reference>
<evidence type="ECO:0000256" key="4">
    <source>
        <dbReference type="ARBA" id="ARBA00022968"/>
    </source>
</evidence>
<dbReference type="Proteomes" id="UP000822688">
    <property type="component" value="Chromosome 10"/>
</dbReference>
<evidence type="ECO:0008006" key="13">
    <source>
        <dbReference type="Google" id="ProtNLM"/>
    </source>
</evidence>
<evidence type="ECO:0000256" key="6">
    <source>
        <dbReference type="ARBA" id="ARBA00023136"/>
    </source>
</evidence>
<keyword evidence="5 8" id="KW-1133">Transmembrane helix</keyword>
<comment type="caution">
    <text evidence="11">The sequence shown here is derived from an EMBL/GenBank/DDBJ whole genome shotgun (WGS) entry which is preliminary data.</text>
</comment>
<gene>
    <name evidence="11" type="ORF">KC19_10G029200</name>
</gene>
<protein>
    <recommendedName>
        <fullName evidence="13">Trichome birefringence-like N-terminal domain-containing protein</fullName>
    </recommendedName>
</protein>
<evidence type="ECO:0000256" key="3">
    <source>
        <dbReference type="ARBA" id="ARBA00022692"/>
    </source>
</evidence>
<evidence type="ECO:0000256" key="1">
    <source>
        <dbReference type="ARBA" id="ARBA00004167"/>
    </source>
</evidence>
<organism evidence="11 12">
    <name type="scientific">Ceratodon purpureus</name>
    <name type="common">Fire moss</name>
    <name type="synonym">Dicranum purpureum</name>
    <dbReference type="NCBI Taxonomy" id="3225"/>
    <lineage>
        <taxon>Eukaryota</taxon>
        <taxon>Viridiplantae</taxon>
        <taxon>Streptophyta</taxon>
        <taxon>Embryophyta</taxon>
        <taxon>Bryophyta</taxon>
        <taxon>Bryophytina</taxon>
        <taxon>Bryopsida</taxon>
        <taxon>Dicranidae</taxon>
        <taxon>Pseudoditrichales</taxon>
        <taxon>Ditrichaceae</taxon>
        <taxon>Ceratodon</taxon>
    </lineage>
</organism>
<accession>A0A8T0GHE5</accession>
<comment type="subcellular location">
    <subcellularLocation>
        <location evidence="1">Membrane</location>
        <topology evidence="1">Single-pass membrane protein</topology>
    </subcellularLocation>
</comment>
<dbReference type="GO" id="GO:0005794">
    <property type="term" value="C:Golgi apparatus"/>
    <property type="evidence" value="ECO:0007669"/>
    <property type="project" value="TreeGrafter"/>
</dbReference>
<dbReference type="AlphaFoldDB" id="A0A8T0GHE5"/>
<feature type="domain" description="Trichome birefringence-like C-terminal" evidence="9">
    <location>
        <begin position="225"/>
        <end position="514"/>
    </location>
</feature>
<dbReference type="GO" id="GO:0016413">
    <property type="term" value="F:O-acetyltransferase activity"/>
    <property type="evidence" value="ECO:0007669"/>
    <property type="project" value="InterPro"/>
</dbReference>
<evidence type="ECO:0000313" key="11">
    <source>
        <dbReference type="EMBL" id="KAG0558453.1"/>
    </source>
</evidence>